<sequence length="445" mass="50939">MKLTADFKLAKEDLKEPYLAPPKLLFRRFNNSAIAYLYVAAVNTIIQLDQQSLELTEIRVTGPKNFSIFRFPSLCYNYPQQNAPSLPPGYSPDNCGPRPTDVYVKAWATATAAKKSSEAFSYNEISHYDTFYPLNDDFQTMEDTLYACYNIFHGSCEGMRLTNISVTKTWNERPSDSSFFHQEFSPSIPIPVVNWNAALSATIVLDENYMYVAQEPDKIQDMTVVDIAPLAVRLRDFDYVSKQPNPESTMKFRVSDFPIQYKFSFHYTHVHVSDATKGIGSRIKQPRIYFVLQQPDNSEPKQWKTRISRICAEDTRFDSYTEITMACDGCITNEKIFNALHMATRGTVGSILAHERHSLVEDSSEAPQWSRKKQNSEDYSNVLLVAFAAQPIDRLVHSLSGTFFTQEHDFVPYLMRGTAISFYSMAEVGFCLSFFFCEICRWGIF</sequence>
<dbReference type="InterPro" id="IPR015943">
    <property type="entry name" value="WD40/YVTN_repeat-like_dom_sf"/>
</dbReference>
<dbReference type="GO" id="GO:0002116">
    <property type="term" value="C:semaphorin receptor complex"/>
    <property type="evidence" value="ECO:0007669"/>
    <property type="project" value="TreeGrafter"/>
</dbReference>
<dbReference type="OrthoDB" id="125363at2759"/>
<dbReference type="PANTHER" id="PTHR22625">
    <property type="entry name" value="PLEXIN"/>
    <property type="match status" value="1"/>
</dbReference>
<dbReference type="PANTHER" id="PTHR22625:SF44">
    <property type="entry name" value="PLEXIN-B"/>
    <property type="match status" value="1"/>
</dbReference>
<dbReference type="InterPro" id="IPR036352">
    <property type="entry name" value="Semap_dom_sf"/>
</dbReference>
<dbReference type="AlphaFoldDB" id="A0A183T9V3"/>
<dbReference type="EMBL" id="UYSU01037934">
    <property type="protein sequence ID" value="VDL99636.1"/>
    <property type="molecule type" value="Genomic_DNA"/>
</dbReference>
<dbReference type="GO" id="GO:0030334">
    <property type="term" value="P:regulation of cell migration"/>
    <property type="evidence" value="ECO:0007669"/>
    <property type="project" value="TreeGrafter"/>
</dbReference>
<accession>A0A183T9V3</accession>
<dbReference type="GO" id="GO:0008360">
    <property type="term" value="P:regulation of cell shape"/>
    <property type="evidence" value="ECO:0007669"/>
    <property type="project" value="TreeGrafter"/>
</dbReference>
<dbReference type="InterPro" id="IPR031148">
    <property type="entry name" value="Plexin"/>
</dbReference>
<dbReference type="GO" id="GO:0007162">
    <property type="term" value="P:negative regulation of cell adhesion"/>
    <property type="evidence" value="ECO:0007669"/>
    <property type="project" value="TreeGrafter"/>
</dbReference>
<protein>
    <submittedName>
        <fullName evidence="3">Sema domain-containing protein</fullName>
    </submittedName>
</protein>
<reference evidence="3" key="1">
    <citation type="submission" date="2016-06" db="UniProtKB">
        <authorList>
            <consortium name="WormBaseParasite"/>
        </authorList>
    </citation>
    <scope>IDENTIFICATION</scope>
</reference>
<proteinExistence type="predicted"/>
<evidence type="ECO:0000313" key="3">
    <source>
        <dbReference type="WBParaSite" id="SSLN_0001375401-mRNA-1"/>
    </source>
</evidence>
<dbReference type="GO" id="GO:0017154">
    <property type="term" value="F:semaphorin receptor activity"/>
    <property type="evidence" value="ECO:0007669"/>
    <property type="project" value="InterPro"/>
</dbReference>
<dbReference type="GO" id="GO:0050772">
    <property type="term" value="P:positive regulation of axonogenesis"/>
    <property type="evidence" value="ECO:0007669"/>
    <property type="project" value="TreeGrafter"/>
</dbReference>
<keyword evidence="2" id="KW-1185">Reference proteome</keyword>
<evidence type="ECO:0000313" key="1">
    <source>
        <dbReference type="EMBL" id="VDL99636.1"/>
    </source>
</evidence>
<dbReference type="WBParaSite" id="SSLN_0001375401-mRNA-1">
    <property type="protein sequence ID" value="SSLN_0001375401-mRNA-1"/>
    <property type="gene ID" value="SSLN_0001375401"/>
</dbReference>
<dbReference type="Proteomes" id="UP000275846">
    <property type="component" value="Unassembled WGS sequence"/>
</dbReference>
<dbReference type="Gene3D" id="2.130.10.10">
    <property type="entry name" value="YVTN repeat-like/Quinoprotein amine dehydrogenase"/>
    <property type="match status" value="1"/>
</dbReference>
<dbReference type="STRING" id="70667.A0A183T9V3"/>
<reference evidence="1 2" key="2">
    <citation type="submission" date="2018-11" db="EMBL/GenBank/DDBJ databases">
        <authorList>
            <consortium name="Pathogen Informatics"/>
        </authorList>
    </citation>
    <scope>NUCLEOTIDE SEQUENCE [LARGE SCALE GENOMIC DNA]</scope>
    <source>
        <strain evidence="1 2">NST_G2</strain>
    </source>
</reference>
<name>A0A183T9V3_SCHSO</name>
<gene>
    <name evidence="1" type="ORF">SSLN_LOCUS13251</name>
</gene>
<organism evidence="3">
    <name type="scientific">Schistocephalus solidus</name>
    <name type="common">Tapeworm</name>
    <dbReference type="NCBI Taxonomy" id="70667"/>
    <lineage>
        <taxon>Eukaryota</taxon>
        <taxon>Metazoa</taxon>
        <taxon>Spiralia</taxon>
        <taxon>Lophotrochozoa</taxon>
        <taxon>Platyhelminthes</taxon>
        <taxon>Cestoda</taxon>
        <taxon>Eucestoda</taxon>
        <taxon>Diphyllobothriidea</taxon>
        <taxon>Diphyllobothriidae</taxon>
        <taxon>Schistocephalus</taxon>
    </lineage>
</organism>
<dbReference type="SUPFAM" id="SSF101912">
    <property type="entry name" value="Sema domain"/>
    <property type="match status" value="1"/>
</dbReference>
<dbReference type="GO" id="GO:0005886">
    <property type="term" value="C:plasma membrane"/>
    <property type="evidence" value="ECO:0007669"/>
    <property type="project" value="TreeGrafter"/>
</dbReference>
<evidence type="ECO:0000313" key="2">
    <source>
        <dbReference type="Proteomes" id="UP000275846"/>
    </source>
</evidence>